<dbReference type="GO" id="GO:0030154">
    <property type="term" value="P:cell differentiation"/>
    <property type="evidence" value="ECO:0007669"/>
    <property type="project" value="TreeGrafter"/>
</dbReference>
<proteinExistence type="inferred from homology"/>
<name>A0A671TEK9_SPAAU</name>
<accession>A0A671TEK9</accession>
<organism evidence="12 13">
    <name type="scientific">Sparus aurata</name>
    <name type="common">Gilthead sea bream</name>
    <dbReference type="NCBI Taxonomy" id="8175"/>
    <lineage>
        <taxon>Eukaryota</taxon>
        <taxon>Metazoa</taxon>
        <taxon>Chordata</taxon>
        <taxon>Craniata</taxon>
        <taxon>Vertebrata</taxon>
        <taxon>Euteleostomi</taxon>
        <taxon>Actinopterygii</taxon>
        <taxon>Neopterygii</taxon>
        <taxon>Teleostei</taxon>
        <taxon>Neoteleostei</taxon>
        <taxon>Acanthomorphata</taxon>
        <taxon>Eupercaria</taxon>
        <taxon>Spariformes</taxon>
        <taxon>Sparidae</taxon>
        <taxon>Sparus</taxon>
    </lineage>
</organism>
<reference evidence="12" key="2">
    <citation type="submission" date="2025-08" db="UniProtKB">
        <authorList>
            <consortium name="Ensembl"/>
        </authorList>
    </citation>
    <scope>IDENTIFICATION</scope>
</reference>
<dbReference type="InterPro" id="IPR018361">
    <property type="entry name" value="Caveolin_CS"/>
</dbReference>
<sequence>MPASVFVVLTVATWLSSPPLWLYYLSFSLLRQSDTRTMAESNEEELLISESITVEINLNDRDPKQITEGVDKVDFEDVIAEPAGVRSVDCVWKYSFKTFTVSKHWVYRGLTAIFGLPLSLLWGLLFAFLSFLQIWVVAPCIKSLKFEFQCLCQPLLQVTKTVVRPVLKMVAKVYGSVKGMVRKEA</sequence>
<dbReference type="GO" id="GO:0051480">
    <property type="term" value="P:regulation of cytosolic calcium ion concentration"/>
    <property type="evidence" value="ECO:0007669"/>
    <property type="project" value="TreeGrafter"/>
</dbReference>
<evidence type="ECO:0000256" key="4">
    <source>
        <dbReference type="ARBA" id="ARBA00022475"/>
    </source>
</evidence>
<evidence type="ECO:0000313" key="13">
    <source>
        <dbReference type="Proteomes" id="UP000472265"/>
    </source>
</evidence>
<evidence type="ECO:0000256" key="8">
    <source>
        <dbReference type="ARBA" id="ARBA00023136"/>
    </source>
</evidence>
<keyword evidence="5" id="KW-1017">Isopeptide bond</keyword>
<dbReference type="GO" id="GO:0060090">
    <property type="term" value="F:molecular adaptor activity"/>
    <property type="evidence" value="ECO:0007669"/>
    <property type="project" value="TreeGrafter"/>
</dbReference>
<evidence type="ECO:0000256" key="9">
    <source>
        <dbReference type="ARBA" id="ARBA00045319"/>
    </source>
</evidence>
<evidence type="ECO:0000256" key="6">
    <source>
        <dbReference type="ARBA" id="ARBA00022843"/>
    </source>
</evidence>
<dbReference type="Ensembl" id="ENSSAUT00010000686.1">
    <property type="protein sequence ID" value="ENSSAUP00010000643.1"/>
    <property type="gene ID" value="ENSSAUG00010000355.1"/>
</dbReference>
<dbReference type="GO" id="GO:0005925">
    <property type="term" value="C:focal adhesion"/>
    <property type="evidence" value="ECO:0007669"/>
    <property type="project" value="TreeGrafter"/>
</dbReference>
<evidence type="ECO:0000256" key="5">
    <source>
        <dbReference type="ARBA" id="ARBA00022499"/>
    </source>
</evidence>
<dbReference type="OMA" id="AFEQIWC"/>
<evidence type="ECO:0000256" key="7">
    <source>
        <dbReference type="ARBA" id="ARBA00023034"/>
    </source>
</evidence>
<keyword evidence="8 10" id="KW-0472">Membrane</keyword>
<keyword evidence="4 10" id="KW-1003">Cell membrane</keyword>
<comment type="function">
    <text evidence="9">May act as a scaffolding protein within caveolar membranes. Interacts directly with G-protein alpha subunits and can functionally regulate their activity. May also regulate voltage-gated potassium channels. Plays a role in the sarcolemma repair mechanism of both skeletal muscle and cardiomyocytes that permits rapid resealing of membranes disrupted by mechanical stress. Mediates the recruitment of CAVIN2 and CAVIN3 proteins to the caveolae.</text>
</comment>
<dbReference type="Pfam" id="PF01146">
    <property type="entry name" value="Caveolin"/>
    <property type="match status" value="1"/>
</dbReference>
<dbReference type="InParanoid" id="A0A671TEK9"/>
<dbReference type="PANTHER" id="PTHR10844:SF16">
    <property type="entry name" value="CAVEOLIN-3"/>
    <property type="match status" value="1"/>
</dbReference>
<keyword evidence="7 10" id="KW-0333">Golgi apparatus</keyword>
<keyword evidence="6" id="KW-0832">Ubl conjugation</keyword>
<keyword evidence="11" id="KW-0812">Transmembrane</keyword>
<dbReference type="GO" id="GO:0000139">
    <property type="term" value="C:Golgi membrane"/>
    <property type="evidence" value="ECO:0007669"/>
    <property type="project" value="UniProtKB-SubCell"/>
</dbReference>
<protein>
    <recommendedName>
        <fullName evidence="10">Caveolin</fullName>
    </recommendedName>
</protein>
<evidence type="ECO:0000256" key="2">
    <source>
        <dbReference type="ARBA" id="ARBA00004202"/>
    </source>
</evidence>
<gene>
    <name evidence="12" type="primary">LOC115583739</name>
    <name evidence="12" type="synonym">CAV3</name>
</gene>
<reference evidence="12" key="1">
    <citation type="submission" date="2021-04" db="EMBL/GenBank/DDBJ databases">
        <authorList>
            <consortium name="Wellcome Sanger Institute Data Sharing"/>
        </authorList>
    </citation>
    <scope>NUCLEOTIDE SEQUENCE [LARGE SCALE GENOMIC DNA]</scope>
</reference>
<dbReference type="AlphaFoldDB" id="A0A671TEK9"/>
<evidence type="ECO:0000256" key="1">
    <source>
        <dbReference type="ARBA" id="ARBA00004135"/>
    </source>
</evidence>
<dbReference type="InterPro" id="IPR001612">
    <property type="entry name" value="Caveolin"/>
</dbReference>
<dbReference type="GeneTree" id="ENSGT00950000183006"/>
<comment type="subcellular location">
    <subcellularLocation>
        <location evidence="1">Cell membrane</location>
        <location evidence="1">Sarcolemma</location>
    </subcellularLocation>
    <subcellularLocation>
        <location evidence="2 10">Cell membrane</location>
        <topology evidence="2 10">Peripheral membrane protein</topology>
    </subcellularLocation>
    <subcellularLocation>
        <location evidence="10">Golgi apparatus membrane</location>
        <topology evidence="10">Peripheral membrane protein</topology>
    </subcellularLocation>
    <subcellularLocation>
        <location evidence="10">Membrane</location>
        <location evidence="10">Caveola</location>
        <topology evidence="10">Peripheral membrane protein</topology>
    </subcellularLocation>
</comment>
<dbReference type="Proteomes" id="UP000472265">
    <property type="component" value="Chromosome 6"/>
</dbReference>
<reference evidence="12" key="3">
    <citation type="submission" date="2025-09" db="UniProtKB">
        <authorList>
            <consortium name="Ensembl"/>
        </authorList>
    </citation>
    <scope>IDENTIFICATION</scope>
</reference>
<dbReference type="GO" id="GO:0005901">
    <property type="term" value="C:caveola"/>
    <property type="evidence" value="ECO:0007669"/>
    <property type="project" value="UniProtKB-SubCell"/>
</dbReference>
<evidence type="ECO:0000256" key="3">
    <source>
        <dbReference type="ARBA" id="ARBA00010988"/>
    </source>
</evidence>
<evidence type="ECO:0000256" key="10">
    <source>
        <dbReference type="RuleBase" id="RU000680"/>
    </source>
</evidence>
<dbReference type="GO" id="GO:0042383">
    <property type="term" value="C:sarcolemma"/>
    <property type="evidence" value="ECO:0007669"/>
    <property type="project" value="UniProtKB-SubCell"/>
</dbReference>
<dbReference type="PROSITE" id="PS01210">
    <property type="entry name" value="CAVEOLIN"/>
    <property type="match status" value="1"/>
</dbReference>
<feature type="transmembrane region" description="Helical" evidence="11">
    <location>
        <begin position="6"/>
        <end position="26"/>
    </location>
</feature>
<feature type="transmembrane region" description="Helical" evidence="11">
    <location>
        <begin position="112"/>
        <end position="136"/>
    </location>
</feature>
<keyword evidence="11" id="KW-1133">Transmembrane helix</keyword>
<dbReference type="PANTHER" id="PTHR10844">
    <property type="entry name" value="CAVEOLIN"/>
    <property type="match status" value="1"/>
</dbReference>
<comment type="similarity">
    <text evidence="3 10">Belongs to the caveolin family.</text>
</comment>
<dbReference type="GO" id="GO:0042391">
    <property type="term" value="P:regulation of membrane potential"/>
    <property type="evidence" value="ECO:0007669"/>
    <property type="project" value="TreeGrafter"/>
</dbReference>
<keyword evidence="13" id="KW-1185">Reference proteome</keyword>
<dbReference type="GO" id="GO:0070836">
    <property type="term" value="P:caveola assembly"/>
    <property type="evidence" value="ECO:0007669"/>
    <property type="project" value="InterPro"/>
</dbReference>
<dbReference type="GO" id="GO:0044325">
    <property type="term" value="F:transmembrane transporter binding"/>
    <property type="evidence" value="ECO:0007669"/>
    <property type="project" value="TreeGrafter"/>
</dbReference>
<evidence type="ECO:0000313" key="12">
    <source>
        <dbReference type="Ensembl" id="ENSSAUP00010000643.1"/>
    </source>
</evidence>
<evidence type="ECO:0000256" key="11">
    <source>
        <dbReference type="SAM" id="Phobius"/>
    </source>
</evidence>